<feature type="domain" description="Formyl transferase N-terminal" evidence="1">
    <location>
        <begin position="46"/>
        <end position="138"/>
    </location>
</feature>
<dbReference type="EC" id="2.1.2.9" evidence="2"/>
<accession>A0A2C9CFW9</accession>
<dbReference type="Gene3D" id="3.40.50.12230">
    <property type="match status" value="1"/>
</dbReference>
<evidence type="ECO:0000313" key="3">
    <source>
        <dbReference type="Proteomes" id="UP000221734"/>
    </source>
</evidence>
<reference evidence="3" key="1">
    <citation type="submission" date="2017-10" db="EMBL/GenBank/DDBJ databases">
        <authorList>
            <person name="Frank J."/>
        </authorList>
    </citation>
    <scope>NUCLEOTIDE SEQUENCE [LARGE SCALE GENOMIC DNA]</scope>
</reference>
<dbReference type="Pfam" id="PF00551">
    <property type="entry name" value="Formyl_trans_N"/>
    <property type="match status" value="1"/>
</dbReference>
<dbReference type="EMBL" id="LT934425">
    <property type="protein sequence ID" value="SOH04463.1"/>
    <property type="molecule type" value="Genomic_DNA"/>
</dbReference>
<sequence length="219" mass="25400">MKCYSSNRFKVSILVDDPSSWIVPYVESLSVRIGEQNDVSLYFNAYDIVEGDFLFLLGCTSIIPKQVLNKNKHNLVVHESDLPEGRGWSPVSWQVLEGKNRIPIVLFEAEEKLDSGRIYLKDYIELDGTELLPEIKKKQGDKTIDLVLTFLNQWPDLQPSGQIGMPSYYEKRTTKHDELDISKSIIQNFNHLRIIDNEKHPAWFQLNGHKYILKIYKTD</sequence>
<keyword evidence="3" id="KW-1185">Reference proteome</keyword>
<keyword evidence="2" id="KW-0808">Transferase</keyword>
<dbReference type="KEGG" id="kst:KSMBR1_1965"/>
<gene>
    <name evidence="2" type="primary">fmt</name>
    <name evidence="2" type="ORF">KSMBR1_1965</name>
</gene>
<protein>
    <submittedName>
        <fullName evidence="2">Methionyl-tRNA formyltransferase</fullName>
        <ecNumber evidence="2">2.1.2.9</ecNumber>
    </submittedName>
</protein>
<proteinExistence type="predicted"/>
<dbReference type="SUPFAM" id="SSF53328">
    <property type="entry name" value="Formyltransferase"/>
    <property type="match status" value="1"/>
</dbReference>
<dbReference type="Proteomes" id="UP000221734">
    <property type="component" value="Chromosome Kuenenia_stuttgartiensis_MBR1"/>
</dbReference>
<organism evidence="2 3">
    <name type="scientific">Kuenenia stuttgartiensis</name>
    <dbReference type="NCBI Taxonomy" id="174633"/>
    <lineage>
        <taxon>Bacteria</taxon>
        <taxon>Pseudomonadati</taxon>
        <taxon>Planctomycetota</taxon>
        <taxon>Candidatus Brocadiia</taxon>
        <taxon>Candidatus Brocadiales</taxon>
        <taxon>Candidatus Brocadiaceae</taxon>
        <taxon>Candidatus Kuenenia</taxon>
    </lineage>
</organism>
<name>A0A2C9CFW9_KUEST</name>
<evidence type="ECO:0000259" key="1">
    <source>
        <dbReference type="Pfam" id="PF00551"/>
    </source>
</evidence>
<dbReference type="GO" id="GO:0004479">
    <property type="term" value="F:methionyl-tRNA formyltransferase activity"/>
    <property type="evidence" value="ECO:0007669"/>
    <property type="project" value="UniProtKB-EC"/>
</dbReference>
<evidence type="ECO:0000313" key="2">
    <source>
        <dbReference type="EMBL" id="SOH04463.1"/>
    </source>
</evidence>
<dbReference type="InterPro" id="IPR036477">
    <property type="entry name" value="Formyl_transf_N_sf"/>
</dbReference>
<dbReference type="AlphaFoldDB" id="A0A2C9CFW9"/>
<dbReference type="InterPro" id="IPR002376">
    <property type="entry name" value="Formyl_transf_N"/>
</dbReference>